<dbReference type="SMART" id="SM01037">
    <property type="entry name" value="Bet_v_1"/>
    <property type="match status" value="1"/>
</dbReference>
<dbReference type="SUPFAM" id="SSF55961">
    <property type="entry name" value="Bet v1-like"/>
    <property type="match status" value="1"/>
</dbReference>
<evidence type="ECO:0000313" key="3">
    <source>
        <dbReference type="EMBL" id="KAG6426374.1"/>
    </source>
</evidence>
<comment type="similarity">
    <text evidence="1">Belongs to the BetVI family.</text>
</comment>
<accession>A0A8X9A4C9</accession>
<dbReference type="GO" id="GO:0004864">
    <property type="term" value="F:protein phosphatase inhibitor activity"/>
    <property type="evidence" value="ECO:0007669"/>
    <property type="project" value="InterPro"/>
</dbReference>
<dbReference type="Gene3D" id="3.30.530.20">
    <property type="match status" value="1"/>
</dbReference>
<proteinExistence type="inferred from homology"/>
<evidence type="ECO:0000259" key="2">
    <source>
        <dbReference type="SMART" id="SM01037"/>
    </source>
</evidence>
<sequence>MASKIEMEVELKSEAEKVWNSMRESTTLFPKALPQHYQSIQIVEGDGKSVNSVRLVTYPQGISAVSSIKEKIEAVDDEKNFVSYSVIDGDILNYYKNFKGSLSVSSSSSNGDNKTLLKWTCEFHKATEDTPNPDFIKDFALKTFQDLDAYLLAN</sequence>
<dbReference type="GO" id="GO:0038023">
    <property type="term" value="F:signaling receptor activity"/>
    <property type="evidence" value="ECO:0007669"/>
    <property type="project" value="InterPro"/>
</dbReference>
<dbReference type="CDD" id="cd07816">
    <property type="entry name" value="Bet_v1-like"/>
    <property type="match status" value="1"/>
</dbReference>
<dbReference type="GO" id="GO:0006952">
    <property type="term" value="P:defense response"/>
    <property type="evidence" value="ECO:0007669"/>
    <property type="project" value="InterPro"/>
</dbReference>
<keyword evidence="4" id="KW-1185">Reference proteome</keyword>
<dbReference type="InterPro" id="IPR023393">
    <property type="entry name" value="START-like_dom_sf"/>
</dbReference>
<evidence type="ECO:0000313" key="4">
    <source>
        <dbReference type="Proteomes" id="UP000298416"/>
    </source>
</evidence>
<dbReference type="GO" id="GO:0009738">
    <property type="term" value="P:abscisic acid-activated signaling pathway"/>
    <property type="evidence" value="ECO:0007669"/>
    <property type="project" value="InterPro"/>
</dbReference>
<evidence type="ECO:0000256" key="1">
    <source>
        <dbReference type="ARBA" id="ARBA00009744"/>
    </source>
</evidence>
<gene>
    <name evidence="3" type="ORF">SASPL_110596</name>
</gene>
<dbReference type="EMBL" id="PNBA02000004">
    <property type="protein sequence ID" value="KAG6426374.1"/>
    <property type="molecule type" value="Genomic_DNA"/>
</dbReference>
<reference evidence="3" key="2">
    <citation type="submission" date="2020-08" db="EMBL/GenBank/DDBJ databases">
        <title>Plant Genome Project.</title>
        <authorList>
            <person name="Zhang R.-G."/>
        </authorList>
    </citation>
    <scope>NUCLEOTIDE SEQUENCE</scope>
    <source>
        <strain evidence="3">Huo1</strain>
        <tissue evidence="3">Leaf</tissue>
    </source>
</reference>
<reference evidence="3" key="1">
    <citation type="submission" date="2018-01" db="EMBL/GenBank/DDBJ databases">
        <authorList>
            <person name="Mao J.F."/>
        </authorList>
    </citation>
    <scope>NUCLEOTIDE SEQUENCE</scope>
    <source>
        <strain evidence="3">Huo1</strain>
        <tissue evidence="3">Leaf</tissue>
    </source>
</reference>
<dbReference type="InterPro" id="IPR024949">
    <property type="entry name" value="Bet_v_I_allergen"/>
</dbReference>
<dbReference type="GO" id="GO:0010427">
    <property type="term" value="F:abscisic acid binding"/>
    <property type="evidence" value="ECO:0007669"/>
    <property type="project" value="InterPro"/>
</dbReference>
<dbReference type="InterPro" id="IPR051761">
    <property type="entry name" value="MLP-like_ligand-binding"/>
</dbReference>
<dbReference type="Proteomes" id="UP000298416">
    <property type="component" value="Unassembled WGS sequence"/>
</dbReference>
<name>A0A8X9A4C9_SALSN</name>
<dbReference type="PRINTS" id="PR00634">
    <property type="entry name" value="BETALLERGEN"/>
</dbReference>
<comment type="caution">
    <text evidence="3">The sequence shown here is derived from an EMBL/GenBank/DDBJ whole genome shotgun (WGS) entry which is preliminary data.</text>
</comment>
<dbReference type="Pfam" id="PF00407">
    <property type="entry name" value="Bet_v_1"/>
    <property type="match status" value="1"/>
</dbReference>
<dbReference type="InterPro" id="IPR000916">
    <property type="entry name" value="Bet_v_I/MLP"/>
</dbReference>
<dbReference type="OrthoDB" id="1567931at2759"/>
<organism evidence="3">
    <name type="scientific">Salvia splendens</name>
    <name type="common">Scarlet sage</name>
    <dbReference type="NCBI Taxonomy" id="180675"/>
    <lineage>
        <taxon>Eukaryota</taxon>
        <taxon>Viridiplantae</taxon>
        <taxon>Streptophyta</taxon>
        <taxon>Embryophyta</taxon>
        <taxon>Tracheophyta</taxon>
        <taxon>Spermatophyta</taxon>
        <taxon>Magnoliopsida</taxon>
        <taxon>eudicotyledons</taxon>
        <taxon>Gunneridae</taxon>
        <taxon>Pentapetalae</taxon>
        <taxon>asterids</taxon>
        <taxon>lamiids</taxon>
        <taxon>Lamiales</taxon>
        <taxon>Lamiaceae</taxon>
        <taxon>Nepetoideae</taxon>
        <taxon>Mentheae</taxon>
        <taxon>Salviinae</taxon>
        <taxon>Salvia</taxon>
        <taxon>Salvia subgen. Calosphace</taxon>
        <taxon>core Calosphace</taxon>
    </lineage>
</organism>
<feature type="domain" description="Bet v I/Major latex protein" evidence="2">
    <location>
        <begin position="1"/>
        <end position="154"/>
    </location>
</feature>
<dbReference type="FunFam" id="3.30.530.20:FF:000007">
    <property type="entry name" value="Major pollen allergen Bet v 1-A"/>
    <property type="match status" value="1"/>
</dbReference>
<protein>
    <recommendedName>
        <fullName evidence="2">Bet v I/Major latex protein domain-containing protein</fullName>
    </recommendedName>
</protein>
<dbReference type="AlphaFoldDB" id="A0A8X9A4C9"/>
<dbReference type="PANTHER" id="PTHR31907">
    <property type="entry name" value="MLP-LIKE PROTEIN 423"/>
    <property type="match status" value="1"/>
</dbReference>